<protein>
    <recommendedName>
        <fullName evidence="1">Mab-21-like HhH/H2TH-like domain-containing protein</fullName>
    </recommendedName>
</protein>
<accession>A0A9D4IUI3</accession>
<dbReference type="AlphaFoldDB" id="A0A9D4IUI3"/>
<reference evidence="2" key="2">
    <citation type="submission" date="2020-11" db="EMBL/GenBank/DDBJ databases">
        <authorList>
            <person name="McCartney M.A."/>
            <person name="Auch B."/>
            <person name="Kono T."/>
            <person name="Mallez S."/>
            <person name="Becker A."/>
            <person name="Gohl D.M."/>
            <person name="Silverstein K.A.T."/>
            <person name="Koren S."/>
            <person name="Bechman K.B."/>
            <person name="Herman A."/>
            <person name="Abrahante J.E."/>
            <person name="Garbe J."/>
        </authorList>
    </citation>
    <scope>NUCLEOTIDE SEQUENCE</scope>
    <source>
        <strain evidence="2">Duluth1</strain>
        <tissue evidence="2">Whole animal</tissue>
    </source>
</reference>
<keyword evidence="3" id="KW-1185">Reference proteome</keyword>
<gene>
    <name evidence="2" type="ORF">DPMN_166839</name>
</gene>
<dbReference type="Pfam" id="PF20266">
    <property type="entry name" value="Mab-21_C"/>
    <property type="match status" value="1"/>
</dbReference>
<dbReference type="Gene3D" id="1.10.1410.40">
    <property type="match status" value="1"/>
</dbReference>
<name>A0A9D4IUI3_DREPO</name>
<reference evidence="2" key="1">
    <citation type="journal article" date="2019" name="bioRxiv">
        <title>The Genome of the Zebra Mussel, Dreissena polymorpha: A Resource for Invasive Species Research.</title>
        <authorList>
            <person name="McCartney M.A."/>
            <person name="Auch B."/>
            <person name="Kono T."/>
            <person name="Mallez S."/>
            <person name="Zhang Y."/>
            <person name="Obille A."/>
            <person name="Becker A."/>
            <person name="Abrahante J.E."/>
            <person name="Garbe J."/>
            <person name="Badalamenti J.P."/>
            <person name="Herman A."/>
            <person name="Mangelson H."/>
            <person name="Liachko I."/>
            <person name="Sullivan S."/>
            <person name="Sone E.D."/>
            <person name="Koren S."/>
            <person name="Silverstein K.A.T."/>
            <person name="Beckman K.B."/>
            <person name="Gohl D.M."/>
        </authorList>
    </citation>
    <scope>NUCLEOTIDE SEQUENCE</scope>
    <source>
        <strain evidence="2">Duluth1</strain>
        <tissue evidence="2">Whole animal</tissue>
    </source>
</reference>
<dbReference type="EMBL" id="JAIWYP010000008">
    <property type="protein sequence ID" value="KAH3788691.1"/>
    <property type="molecule type" value="Genomic_DNA"/>
</dbReference>
<evidence type="ECO:0000313" key="3">
    <source>
        <dbReference type="Proteomes" id="UP000828390"/>
    </source>
</evidence>
<dbReference type="PANTHER" id="PTHR10656">
    <property type="entry name" value="CELL FATE DETERMINING PROTEIN MAB21-RELATED"/>
    <property type="match status" value="1"/>
</dbReference>
<sequence length="356" mass="40816">MNIQSCNAGYCTLLLARLGPSGHPSIIHSLRGDGYGKLLMSSEHFVDDFKEYVDSHMKYVNNHARAGPSLPQYFGPFKFDNVRAIRCYCPGILQKWASRARHWPSPDIVEKVIAMGAFVTPIGCKGSAHNHVKWRICFNTSETELVNNLNDTQVKIYVILKMIVNDVLKPQSKEITSYTLKNIVLWLAENNPQTLFHSGSLFHFLFEGLDILRTAIVVRQLPYYMIPERNLMAERELHVAQQCVWVKSITDMINEGPRIIMRLKKVSQAVVCHPEPLLWYSRMRTESEILYLEVQNRLLRFYGNIGQVDNTVHETDPILKALLKRTSEIYQEVLLRMQQEGSSVNDASTLFAMMLS</sequence>
<dbReference type="PANTHER" id="PTHR10656:SF69">
    <property type="entry name" value="MAB-21-LIKE HHH_H2TH-LIKE DOMAIN-CONTAINING PROTEIN"/>
    <property type="match status" value="1"/>
</dbReference>
<evidence type="ECO:0000259" key="1">
    <source>
        <dbReference type="Pfam" id="PF20266"/>
    </source>
</evidence>
<dbReference type="InterPro" id="IPR024810">
    <property type="entry name" value="MAB21L/cGLR"/>
</dbReference>
<evidence type="ECO:0000313" key="2">
    <source>
        <dbReference type="EMBL" id="KAH3788691.1"/>
    </source>
</evidence>
<dbReference type="Proteomes" id="UP000828390">
    <property type="component" value="Unassembled WGS sequence"/>
</dbReference>
<feature type="domain" description="Mab-21-like HhH/H2TH-like" evidence="1">
    <location>
        <begin position="157"/>
        <end position="242"/>
    </location>
</feature>
<comment type="caution">
    <text evidence="2">The sequence shown here is derived from an EMBL/GenBank/DDBJ whole genome shotgun (WGS) entry which is preliminary data.</text>
</comment>
<dbReference type="InterPro" id="IPR046906">
    <property type="entry name" value="Mab-21_HhH/H2TH-like"/>
</dbReference>
<organism evidence="2 3">
    <name type="scientific">Dreissena polymorpha</name>
    <name type="common">Zebra mussel</name>
    <name type="synonym">Mytilus polymorpha</name>
    <dbReference type="NCBI Taxonomy" id="45954"/>
    <lineage>
        <taxon>Eukaryota</taxon>
        <taxon>Metazoa</taxon>
        <taxon>Spiralia</taxon>
        <taxon>Lophotrochozoa</taxon>
        <taxon>Mollusca</taxon>
        <taxon>Bivalvia</taxon>
        <taxon>Autobranchia</taxon>
        <taxon>Heteroconchia</taxon>
        <taxon>Euheterodonta</taxon>
        <taxon>Imparidentia</taxon>
        <taxon>Neoheterodontei</taxon>
        <taxon>Myida</taxon>
        <taxon>Dreissenoidea</taxon>
        <taxon>Dreissenidae</taxon>
        <taxon>Dreissena</taxon>
    </lineage>
</organism>
<dbReference type="SMART" id="SM01265">
    <property type="entry name" value="Mab-21"/>
    <property type="match status" value="1"/>
</dbReference>
<proteinExistence type="predicted"/>